<evidence type="ECO:0008006" key="5">
    <source>
        <dbReference type="Google" id="ProtNLM"/>
    </source>
</evidence>
<evidence type="ECO:0000256" key="2">
    <source>
        <dbReference type="SAM" id="MobiDB-lite"/>
    </source>
</evidence>
<name>A0A1X7S6H5_ZYMT9</name>
<evidence type="ECO:0000256" key="1">
    <source>
        <dbReference type="ARBA" id="ARBA00034127"/>
    </source>
</evidence>
<dbReference type="AlphaFoldDB" id="A0A1X7S6H5"/>
<proteinExistence type="inferred from homology"/>
<protein>
    <recommendedName>
        <fullName evidence="5">Translation machinery-associated protein 16</fullName>
    </recommendedName>
</protein>
<organism evidence="3 4">
    <name type="scientific">Zymoseptoria tritici (strain ST99CH_3D7)</name>
    <dbReference type="NCBI Taxonomy" id="1276538"/>
    <lineage>
        <taxon>Eukaryota</taxon>
        <taxon>Fungi</taxon>
        <taxon>Dikarya</taxon>
        <taxon>Ascomycota</taxon>
        <taxon>Pezizomycotina</taxon>
        <taxon>Dothideomycetes</taxon>
        <taxon>Dothideomycetidae</taxon>
        <taxon>Mycosphaerellales</taxon>
        <taxon>Mycosphaerellaceae</taxon>
        <taxon>Zymoseptoria</taxon>
    </lineage>
</organism>
<dbReference type="PANTHER" id="PTHR13349:SF2">
    <property type="entry name" value="TRANSLATION MACHINERY-ASSOCIATED PROTEIN 16"/>
    <property type="match status" value="1"/>
</dbReference>
<dbReference type="InterPro" id="IPR038356">
    <property type="entry name" value="Tma16_sf"/>
</dbReference>
<gene>
    <name evidence="3" type="ORF">ZT3D7_G10433</name>
</gene>
<dbReference type="Pfam" id="PF11176">
    <property type="entry name" value="Tma16"/>
    <property type="match status" value="1"/>
</dbReference>
<evidence type="ECO:0000313" key="3">
    <source>
        <dbReference type="EMBL" id="SMQ55278.1"/>
    </source>
</evidence>
<feature type="region of interest" description="Disordered" evidence="2">
    <location>
        <begin position="1"/>
        <end position="46"/>
    </location>
</feature>
<keyword evidence="4" id="KW-1185">Reference proteome</keyword>
<accession>A0A1X7S6H5</accession>
<dbReference type="EMBL" id="LT853702">
    <property type="protein sequence ID" value="SMQ55278.1"/>
    <property type="molecule type" value="Genomic_DNA"/>
</dbReference>
<dbReference type="InterPro" id="IPR021346">
    <property type="entry name" value="Tma16"/>
</dbReference>
<dbReference type="GO" id="GO:0005634">
    <property type="term" value="C:nucleus"/>
    <property type="evidence" value="ECO:0007669"/>
    <property type="project" value="TreeGrafter"/>
</dbReference>
<dbReference type="Gene3D" id="1.20.1440.170">
    <property type="entry name" value="Translation machinery-associated protein 16-like"/>
    <property type="match status" value="1"/>
</dbReference>
<feature type="compositionally biased region" description="Basic and acidic residues" evidence="2">
    <location>
        <begin position="23"/>
        <end position="45"/>
    </location>
</feature>
<reference evidence="3 4" key="1">
    <citation type="submission" date="2016-06" db="EMBL/GenBank/DDBJ databases">
        <authorList>
            <person name="Kjaerup R.B."/>
            <person name="Dalgaard T.S."/>
            <person name="Juul-Madsen H.R."/>
        </authorList>
    </citation>
    <scope>NUCLEOTIDE SEQUENCE [LARGE SCALE GENOMIC DNA]</scope>
</reference>
<evidence type="ECO:0000313" key="4">
    <source>
        <dbReference type="Proteomes" id="UP000215127"/>
    </source>
</evidence>
<sequence length="180" mass="20639">MPSKLSKVQKAVGKKKGGAKVNKLHENSRDAQRLRKAGARDEKVSRVASHRKRENRLWLDRLEFLKDNLPDTLHPLDLDSVKGLITQYLNRYDEELAQLRAERRAGRPPSTRQTLLEQQLVIESQEYEGGFWMPNLQDAESLVKLDAWDGRWLGLGNLRFVRVPKEGTVKESSFPPRGSV</sequence>
<dbReference type="STRING" id="1276538.A0A1X7S6H5"/>
<dbReference type="PANTHER" id="PTHR13349">
    <property type="entry name" value="TRANSLATION MACHINERY-ASSOCIATED PROTEIN 16"/>
    <property type="match status" value="1"/>
</dbReference>
<dbReference type="Proteomes" id="UP000215127">
    <property type="component" value="Chromosome 11"/>
</dbReference>
<comment type="similarity">
    <text evidence="1">Belongs to the TMA16 family.</text>
</comment>